<keyword evidence="2" id="KW-0812">Transmembrane</keyword>
<dbReference type="Proteomes" id="UP001174909">
    <property type="component" value="Unassembled WGS sequence"/>
</dbReference>
<keyword evidence="2" id="KW-0472">Membrane</keyword>
<feature type="transmembrane region" description="Helical" evidence="2">
    <location>
        <begin position="212"/>
        <end position="237"/>
    </location>
</feature>
<comment type="caution">
    <text evidence="3">The sequence shown here is derived from an EMBL/GenBank/DDBJ whole genome shotgun (WGS) entry which is preliminary data.</text>
</comment>
<proteinExistence type="predicted"/>
<organism evidence="3 4">
    <name type="scientific">Geodia barretti</name>
    <name type="common">Barrett's horny sponge</name>
    <dbReference type="NCBI Taxonomy" id="519541"/>
    <lineage>
        <taxon>Eukaryota</taxon>
        <taxon>Metazoa</taxon>
        <taxon>Porifera</taxon>
        <taxon>Demospongiae</taxon>
        <taxon>Heteroscleromorpha</taxon>
        <taxon>Tetractinellida</taxon>
        <taxon>Astrophorina</taxon>
        <taxon>Geodiidae</taxon>
        <taxon>Geodia</taxon>
    </lineage>
</organism>
<evidence type="ECO:0000313" key="4">
    <source>
        <dbReference type="Proteomes" id="UP001174909"/>
    </source>
</evidence>
<feature type="non-terminal residue" evidence="3">
    <location>
        <position position="1"/>
    </location>
</feature>
<protein>
    <submittedName>
        <fullName evidence="3">Uncharacterized protein</fullName>
    </submittedName>
</protein>
<dbReference type="CDD" id="cd12087">
    <property type="entry name" value="TM_EGFR-like"/>
    <property type="match status" value="1"/>
</dbReference>
<dbReference type="AlphaFoldDB" id="A0AA35T0X5"/>
<name>A0AA35T0X5_GEOBA</name>
<accession>A0AA35T0X5</accession>
<evidence type="ECO:0000256" key="2">
    <source>
        <dbReference type="SAM" id="Phobius"/>
    </source>
</evidence>
<reference evidence="3" key="1">
    <citation type="submission" date="2023-03" db="EMBL/GenBank/DDBJ databases">
        <authorList>
            <person name="Steffen K."/>
            <person name="Cardenas P."/>
        </authorList>
    </citation>
    <scope>NUCLEOTIDE SEQUENCE</scope>
</reference>
<keyword evidence="2" id="KW-1133">Transmembrane helix</keyword>
<keyword evidence="4" id="KW-1185">Reference proteome</keyword>
<dbReference type="EMBL" id="CASHTH010003060">
    <property type="protein sequence ID" value="CAI8039725.1"/>
    <property type="molecule type" value="Genomic_DNA"/>
</dbReference>
<feature type="region of interest" description="Disordered" evidence="1">
    <location>
        <begin position="334"/>
        <end position="353"/>
    </location>
</feature>
<sequence>VWRPSGSGCYSLVGFNRPVGSDGGDGFLSPPDDNDDPLHRCVVLSVTEDQQIEVQSGDVVGYYVDHFRNGDDNDDGGIQWLENHNNVVVHYKDDLPREAIKSHYALGGPNPTECGFPISGDSNSYSLTDSFSAAPIISLSFVTTAPMPSASVSPSMPDDIVMESPPSSMMTTSDGDTAPVPTTPSTYYTTMTGASPSPPSVTSDTSGTDSDIMGAIAGVASLLLVAMVSTVVILLCVRQRRRKRPQLTDNVAYNIHDHDVKTDTNEAYGTVDNDVVATTNPAYGTTSGSGERDIPTATNEAYISTTSGEIRKSERPIDTSTNVAYVSTTISTADNPAYGPVEDNRTTSTLTYD</sequence>
<evidence type="ECO:0000313" key="3">
    <source>
        <dbReference type="EMBL" id="CAI8039725.1"/>
    </source>
</evidence>
<evidence type="ECO:0000256" key="1">
    <source>
        <dbReference type="SAM" id="MobiDB-lite"/>
    </source>
</evidence>
<gene>
    <name evidence="3" type="ORF">GBAR_LOCUS22138</name>
</gene>